<feature type="non-terminal residue" evidence="4">
    <location>
        <position position="1062"/>
    </location>
</feature>
<dbReference type="GO" id="GO:0004674">
    <property type="term" value="F:protein serine/threonine kinase activity"/>
    <property type="evidence" value="ECO:0007669"/>
    <property type="project" value="TreeGrafter"/>
</dbReference>
<dbReference type="AlphaFoldDB" id="A0A3Q0E2M8"/>
<evidence type="ECO:0000313" key="4">
    <source>
        <dbReference type="RefSeq" id="XP_021569142.1"/>
    </source>
</evidence>
<dbReference type="Pfam" id="PF20500">
    <property type="entry name" value="DNA-PKcs_N"/>
    <property type="match status" value="1"/>
</dbReference>
<organism evidence="3 4">
    <name type="scientific">Carlito syrichta</name>
    <name type="common">Philippine tarsier</name>
    <name type="synonym">Tarsius syrichta</name>
    <dbReference type="NCBI Taxonomy" id="1868482"/>
    <lineage>
        <taxon>Eukaryota</taxon>
        <taxon>Metazoa</taxon>
        <taxon>Chordata</taxon>
        <taxon>Craniata</taxon>
        <taxon>Vertebrata</taxon>
        <taxon>Euteleostomi</taxon>
        <taxon>Mammalia</taxon>
        <taxon>Eutheria</taxon>
        <taxon>Euarchontoglires</taxon>
        <taxon>Primates</taxon>
        <taxon>Haplorrhini</taxon>
        <taxon>Tarsiiformes</taxon>
        <taxon>Tarsiidae</taxon>
        <taxon>Carlito</taxon>
    </lineage>
</organism>
<evidence type="ECO:0000259" key="1">
    <source>
        <dbReference type="Pfam" id="PF20500"/>
    </source>
</evidence>
<dbReference type="GeneID" id="103262606"/>
<dbReference type="GO" id="GO:0000723">
    <property type="term" value="P:telomere maintenance"/>
    <property type="evidence" value="ECO:0007669"/>
    <property type="project" value="TreeGrafter"/>
</dbReference>
<dbReference type="PANTHER" id="PTHR11139">
    <property type="entry name" value="ATAXIA TELANGIECTASIA MUTATED ATM -RELATED"/>
    <property type="match status" value="1"/>
</dbReference>
<dbReference type="Proteomes" id="UP000189704">
    <property type="component" value="Unplaced"/>
</dbReference>
<dbReference type="InterPro" id="IPR046804">
    <property type="entry name" value="DNA-PKcs_N"/>
</dbReference>
<evidence type="ECO:0000259" key="2">
    <source>
        <dbReference type="Pfam" id="PF20502"/>
    </source>
</evidence>
<feature type="domain" description="DNA-PKcs N-terminal" evidence="1">
    <location>
        <begin position="2"/>
        <end position="762"/>
    </location>
</feature>
<keyword evidence="3" id="KW-1185">Reference proteome</keyword>
<dbReference type="GO" id="GO:0006302">
    <property type="term" value="P:double-strand break repair"/>
    <property type="evidence" value="ECO:0007669"/>
    <property type="project" value="TreeGrafter"/>
</dbReference>
<evidence type="ECO:0000313" key="3">
    <source>
        <dbReference type="Proteomes" id="UP000189704"/>
    </source>
</evidence>
<dbReference type="SUPFAM" id="SSF48371">
    <property type="entry name" value="ARM repeat"/>
    <property type="match status" value="2"/>
</dbReference>
<feature type="domain" description="DNA-dependent protein kinase catalytic subunit CC1/2" evidence="2">
    <location>
        <begin position="856"/>
        <end position="1009"/>
    </location>
</feature>
<gene>
    <name evidence="4" type="primary">LOC103262606</name>
</gene>
<dbReference type="RefSeq" id="XP_021569142.1">
    <property type="nucleotide sequence ID" value="XM_021713467.1"/>
</dbReference>
<accession>A0A3Q0E2M8</accession>
<dbReference type="GO" id="GO:0008630">
    <property type="term" value="P:intrinsic apoptotic signaling pathway in response to DNA damage"/>
    <property type="evidence" value="ECO:0007669"/>
    <property type="project" value="TreeGrafter"/>
</dbReference>
<dbReference type="InterPro" id="IPR016024">
    <property type="entry name" value="ARM-type_fold"/>
</dbReference>
<name>A0A3Q0E2M8_CARSF</name>
<dbReference type="OrthoDB" id="431717at2759"/>
<dbReference type="InterPro" id="IPR050517">
    <property type="entry name" value="DDR_Repair_Kinase"/>
</dbReference>
<dbReference type="InterPro" id="IPR046803">
    <property type="entry name" value="DNAPKcs_CC1-2"/>
</dbReference>
<proteinExistence type="predicted"/>
<dbReference type="PANTHER" id="PTHR11139:SF68">
    <property type="entry name" value="DNA-DEPENDENT PROTEIN KINASE CATALYTIC SUBUNIT"/>
    <property type="match status" value="1"/>
</dbReference>
<dbReference type="KEGG" id="csyr:103262606"/>
<dbReference type="Pfam" id="PF20502">
    <property type="entry name" value="DNAPKcs_CC1-2"/>
    <property type="match status" value="1"/>
</dbReference>
<dbReference type="GO" id="GO:0033152">
    <property type="term" value="P:immunoglobulin V(D)J recombination"/>
    <property type="evidence" value="ECO:0007669"/>
    <property type="project" value="TreeGrafter"/>
</dbReference>
<sequence length="1062" mass="120264">MPYSLDIKHTCTSVYTKDRAAKCKIPALDLLIKLLQTLRSSGLMDKLKIGELFGKFYGELAMKTKIPDTVLEKVYELLGVLGEVHPSEMISNSENLFRAFLGELKTQMTSTLREPKLPVVAGCLKGLSSLLCNFTKPMEEDPQTSREIFDFALKAIRPQIDLKRYAVPSAGLRLFALHASQFSTCLLDNYIALFDVLSKWCSHANIELKKAAHSALESFLKQVSSMVAKNAEMHKSKLQYFMEQFYGIIRNVDSNSKELSIAIRGYGLFAGPCKVINAKDVDFMYVELIQRCKQMFLTQTDTVEDHVYQMPSFLQSIGSVLLYLDTVPEVYTPVLEHLMVVQIDSFPQYSPKMQSVCCRALVKVFLALAAKGPVLWNCISTVVHQGLIRICSKPVILQKGPESESEDHRVSGEVRTGKWKVPTYKDYVDLFRNLLSCDQMMDSIIADEAFFFVNSSLQSLKRLLYDEFVKSVLKIVEKLDLTLETQSFEEQQDGDETPGVWVIPTSDPVANLHPAKPQDFSAFINLVEFCRQILPEKQVEFFEPWVYPFAYELVLQSTRSPLISGFYKLLSVAVRNAKKIKYFEGVSPKSLKRSPEDPEKYSCLALFVKFGKEVSVKMKQYKDELLASCLTFLLSLPHDIIELDVRAYIPALQMSFKLGLSYAPLAEVGLNALEEWSVYIPKHVIQPYYKDILPCLDGYLKTSTLSDETKSNWEVSALSRAAQKGFNKVVLNHLKKTKNISSNESLSLEEIRTRVVQILGSLGGQINKNLVTAASSDDMMKRCVAWDREKRLRFAVPFREMKPVIYLDVFLPRVTELALTASDRQTKVAACELLHSMVMFMLGKAIQVPDGGQGAPPMYQLFKRTFPVLLRLACDVDQVTRQLYEPLVMQLIHWFTNNKKFESQDTVALLETILDGIVDPVDSTLRDFCGRCIREFLKWSIKQTTPQQQKKSPVNTKSLFKRLYSLALHPNAFKRLGASLAFNNIYREFRYISHMTGKSVKGALGILVVILKRASQSTYSCGMNEHQPLIQAEYGQQENSKLMVVVFAHTGFIGSCSQCQIS</sequence>
<reference evidence="4" key="1">
    <citation type="submission" date="2025-08" db="UniProtKB">
        <authorList>
            <consortium name="RefSeq"/>
        </authorList>
    </citation>
    <scope>IDENTIFICATION</scope>
</reference>
<dbReference type="GO" id="GO:0005634">
    <property type="term" value="C:nucleus"/>
    <property type="evidence" value="ECO:0007669"/>
    <property type="project" value="TreeGrafter"/>
</dbReference>
<protein>
    <submittedName>
        <fullName evidence="4">DNA-dependent protein kinase catalytic subunit-like</fullName>
    </submittedName>
</protein>